<evidence type="ECO:0000313" key="8">
    <source>
        <dbReference type="Proteomes" id="UP000515151"/>
    </source>
</evidence>
<comment type="similarity">
    <text evidence="2">Belongs to the nucleotide-sugar transporter family. CMP-Sialate:CMP antiporter (TC 2.A.7.12) subfamily.</text>
</comment>
<dbReference type="Proteomes" id="UP000515151">
    <property type="component" value="Chromosome 4"/>
</dbReference>
<dbReference type="PANTHER" id="PTHR10231">
    <property type="entry name" value="NUCLEOTIDE-SUGAR TRANSMEMBRANE TRANSPORTER"/>
    <property type="match status" value="1"/>
</dbReference>
<dbReference type="GeneID" id="116206038"/>
<dbReference type="InterPro" id="IPR037185">
    <property type="entry name" value="EmrE-like"/>
</dbReference>
<feature type="transmembrane region" description="Helical" evidence="6">
    <location>
        <begin position="164"/>
        <end position="184"/>
    </location>
</feature>
<dbReference type="NCBIfam" id="TIGR00803">
    <property type="entry name" value="nst"/>
    <property type="match status" value="1"/>
</dbReference>
<keyword evidence="5 6" id="KW-0472">Membrane</keyword>
<evidence type="ECO:0000256" key="3">
    <source>
        <dbReference type="ARBA" id="ARBA00022692"/>
    </source>
</evidence>
<dbReference type="PIRSF" id="PIRSF005799">
    <property type="entry name" value="UDP-gal_transpt"/>
    <property type="match status" value="1"/>
</dbReference>
<feature type="transmembrane region" description="Helical" evidence="6">
    <location>
        <begin position="74"/>
        <end position="95"/>
    </location>
</feature>
<keyword evidence="4 6" id="KW-1133">Transmembrane helix</keyword>
<feature type="transmembrane region" description="Helical" evidence="6">
    <location>
        <begin position="232"/>
        <end position="254"/>
    </location>
</feature>
<dbReference type="Pfam" id="PF04142">
    <property type="entry name" value="Nuc_sug_transp"/>
    <property type="match status" value="1"/>
</dbReference>
<feature type="transmembrane region" description="Helical" evidence="6">
    <location>
        <begin position="287"/>
        <end position="305"/>
    </location>
</feature>
<evidence type="ECO:0000313" key="9">
    <source>
        <dbReference type="RefSeq" id="XP_031394630.1"/>
    </source>
</evidence>
<reference evidence="9" key="2">
    <citation type="submission" date="2025-08" db="UniProtKB">
        <authorList>
            <consortium name="RefSeq"/>
        </authorList>
    </citation>
    <scope>IDENTIFICATION</scope>
    <source>
        <tissue evidence="9">Leaf</tissue>
    </source>
</reference>
<feature type="transmembrane region" description="Helical" evidence="6">
    <location>
        <begin position="127"/>
        <end position="144"/>
    </location>
</feature>
<feature type="transmembrane region" description="Helical" evidence="6">
    <location>
        <begin position="34"/>
        <end position="54"/>
    </location>
</feature>
<evidence type="ECO:0000256" key="5">
    <source>
        <dbReference type="ARBA" id="ARBA00023136"/>
    </source>
</evidence>
<reference evidence="8" key="1">
    <citation type="journal article" date="2020" name="Plant Biotechnol. J.">
        <title>The pomegranate (Punica granatum L.) draft genome dissects genetic divergence between soft- and hard-seeded cultivars.</title>
        <authorList>
            <person name="Luo X."/>
            <person name="Li H."/>
            <person name="Wu Z."/>
            <person name="Yao W."/>
            <person name="Zhao P."/>
            <person name="Cao D."/>
            <person name="Yu H."/>
            <person name="Li K."/>
            <person name="Poudel K."/>
            <person name="Zhao D."/>
            <person name="Zhang F."/>
            <person name="Xia X."/>
            <person name="Chen L."/>
            <person name="Wang Q."/>
            <person name="Jing D."/>
            <person name="Cao S."/>
        </authorList>
    </citation>
    <scope>NUCLEOTIDE SEQUENCE [LARGE SCALE GENOMIC DNA]</scope>
    <source>
        <strain evidence="8">cv. Tunisia</strain>
    </source>
</reference>
<feature type="transmembrane region" description="Helical" evidence="6">
    <location>
        <begin position="101"/>
        <end position="120"/>
    </location>
</feature>
<feature type="transmembrane region" description="Helical" evidence="6">
    <location>
        <begin position="196"/>
        <end position="212"/>
    </location>
</feature>
<keyword evidence="3 6" id="KW-0812">Transmembrane</keyword>
<dbReference type="GO" id="GO:0000139">
    <property type="term" value="C:Golgi membrane"/>
    <property type="evidence" value="ECO:0007669"/>
    <property type="project" value="InterPro"/>
</dbReference>
<feature type="signal peptide" evidence="7">
    <location>
        <begin position="1"/>
        <end position="18"/>
    </location>
</feature>
<dbReference type="GO" id="GO:0015165">
    <property type="term" value="F:pyrimidine nucleotide-sugar transmembrane transporter activity"/>
    <property type="evidence" value="ECO:0007669"/>
    <property type="project" value="InterPro"/>
</dbReference>
<protein>
    <submittedName>
        <fullName evidence="9">CMP-sialic acid transporter 1</fullName>
    </submittedName>
</protein>
<evidence type="ECO:0000256" key="7">
    <source>
        <dbReference type="SAM" id="SignalP"/>
    </source>
</evidence>
<accession>A0A6P8DDI6</accession>
<gene>
    <name evidence="9" type="primary">LOC116206038</name>
</gene>
<keyword evidence="7" id="KW-0732">Signal</keyword>
<dbReference type="RefSeq" id="XP_031394630.1">
    <property type="nucleotide sequence ID" value="XM_031538770.1"/>
</dbReference>
<feature type="chain" id="PRO_5027907285" evidence="7">
    <location>
        <begin position="19"/>
        <end position="335"/>
    </location>
</feature>
<evidence type="ECO:0000256" key="1">
    <source>
        <dbReference type="ARBA" id="ARBA00004141"/>
    </source>
</evidence>
<dbReference type="InterPro" id="IPR007271">
    <property type="entry name" value="Nuc_sug_transpt"/>
</dbReference>
<evidence type="ECO:0000256" key="4">
    <source>
        <dbReference type="ARBA" id="ARBA00022989"/>
    </source>
</evidence>
<dbReference type="SUPFAM" id="SSF103481">
    <property type="entry name" value="Multidrug resistance efflux transporter EmrE"/>
    <property type="match status" value="1"/>
</dbReference>
<comment type="subcellular location">
    <subcellularLocation>
        <location evidence="1">Membrane</location>
        <topology evidence="1">Multi-pass membrane protein</topology>
    </subcellularLocation>
</comment>
<proteinExistence type="inferred from homology"/>
<dbReference type="OrthoDB" id="408493at2759"/>
<dbReference type="AlphaFoldDB" id="A0A6P8DDI6"/>
<organism evidence="8 9">
    <name type="scientific">Punica granatum</name>
    <name type="common">Pomegranate</name>
    <dbReference type="NCBI Taxonomy" id="22663"/>
    <lineage>
        <taxon>Eukaryota</taxon>
        <taxon>Viridiplantae</taxon>
        <taxon>Streptophyta</taxon>
        <taxon>Embryophyta</taxon>
        <taxon>Tracheophyta</taxon>
        <taxon>Spermatophyta</taxon>
        <taxon>Magnoliopsida</taxon>
        <taxon>eudicotyledons</taxon>
        <taxon>Gunneridae</taxon>
        <taxon>Pentapetalae</taxon>
        <taxon>rosids</taxon>
        <taxon>malvids</taxon>
        <taxon>Myrtales</taxon>
        <taxon>Lythraceae</taxon>
        <taxon>Punica</taxon>
    </lineage>
</organism>
<sequence length="335" mass="37841">MQWYFVAALLTVLTSSQGILTTLSQSNGGYKYNYATVPFLAEVFKLLVSSVLLWREIRTLPSTRMTTEWKSVRLFPIPSIIYLIHNNVQFATLTYVDTSTYQIMGNLKIVTTGILFRLFLRKKLSNLQWMAIVLLAVGTTTSQIKGCGQTSCDSLFSAPIQGYMLGILSACLSALAGVYTEFLMKKNNDSLYWQNVQLYTFGAIFNMGRLVLDDFRGGFEKGPWWQRLLNGYDLITWMVVLNLGSTGLLVSWLMKYADNIVKVYSTSMAMLLTMVLSVYLFSFKPTLQLFLGIVICMMSLHMYFAPPNMLVDLPSTSKASPESLKEISIDRKNES</sequence>
<evidence type="ECO:0000256" key="2">
    <source>
        <dbReference type="ARBA" id="ARBA00006447"/>
    </source>
</evidence>
<evidence type="ECO:0000256" key="6">
    <source>
        <dbReference type="SAM" id="Phobius"/>
    </source>
</evidence>
<feature type="transmembrane region" description="Helical" evidence="6">
    <location>
        <begin position="261"/>
        <end position="281"/>
    </location>
</feature>
<name>A0A6P8DDI6_PUNGR</name>
<keyword evidence="8" id="KW-1185">Reference proteome</keyword>